<reference evidence="2" key="1">
    <citation type="submission" date="2021-03" db="EMBL/GenBank/DDBJ databases">
        <title>Draft genome sequence of rust myrtle Austropuccinia psidii MF-1, a brazilian biotype.</title>
        <authorList>
            <person name="Quecine M.C."/>
            <person name="Pachon D.M.R."/>
            <person name="Bonatelli M.L."/>
            <person name="Correr F.H."/>
            <person name="Franceschini L.M."/>
            <person name="Leite T.F."/>
            <person name="Margarido G.R.A."/>
            <person name="Almeida C.A."/>
            <person name="Ferrarezi J.A."/>
            <person name="Labate C.A."/>
        </authorList>
    </citation>
    <scope>NUCLEOTIDE SEQUENCE</scope>
    <source>
        <strain evidence="2">MF-1</strain>
    </source>
</reference>
<gene>
    <name evidence="2" type="ORF">O181_021461</name>
</gene>
<feature type="region of interest" description="Disordered" evidence="1">
    <location>
        <begin position="49"/>
        <end position="85"/>
    </location>
</feature>
<proteinExistence type="predicted"/>
<dbReference type="EMBL" id="AVOT02006500">
    <property type="protein sequence ID" value="MBW0481746.1"/>
    <property type="molecule type" value="Genomic_DNA"/>
</dbReference>
<evidence type="ECO:0000313" key="3">
    <source>
        <dbReference type="Proteomes" id="UP000765509"/>
    </source>
</evidence>
<evidence type="ECO:0000256" key="1">
    <source>
        <dbReference type="SAM" id="MobiDB-lite"/>
    </source>
</evidence>
<keyword evidence="3" id="KW-1185">Reference proteome</keyword>
<comment type="caution">
    <text evidence="2">The sequence shown here is derived from an EMBL/GenBank/DDBJ whole genome shotgun (WGS) entry which is preliminary data.</text>
</comment>
<name>A0A9Q3CFI7_9BASI</name>
<sequence length="85" mass="9532">MQLKHHRMTMEVYELLKERNINSCGTLSVGLESGNSPQTNMEAYGSRAQDDMTAPNKGLCEQGGNSGNEIWESLPREVMSDWPED</sequence>
<dbReference type="AlphaFoldDB" id="A0A9Q3CFI7"/>
<evidence type="ECO:0000313" key="2">
    <source>
        <dbReference type="EMBL" id="MBW0481746.1"/>
    </source>
</evidence>
<organism evidence="2 3">
    <name type="scientific">Austropuccinia psidii MF-1</name>
    <dbReference type="NCBI Taxonomy" id="1389203"/>
    <lineage>
        <taxon>Eukaryota</taxon>
        <taxon>Fungi</taxon>
        <taxon>Dikarya</taxon>
        <taxon>Basidiomycota</taxon>
        <taxon>Pucciniomycotina</taxon>
        <taxon>Pucciniomycetes</taxon>
        <taxon>Pucciniales</taxon>
        <taxon>Sphaerophragmiaceae</taxon>
        <taxon>Austropuccinia</taxon>
    </lineage>
</organism>
<protein>
    <submittedName>
        <fullName evidence="2">Uncharacterized protein</fullName>
    </submittedName>
</protein>
<dbReference type="Proteomes" id="UP000765509">
    <property type="component" value="Unassembled WGS sequence"/>
</dbReference>
<accession>A0A9Q3CFI7</accession>